<dbReference type="InterPro" id="IPR051913">
    <property type="entry name" value="GH2_Domain-Containing"/>
</dbReference>
<dbReference type="EMBL" id="JALJOU010000026">
    <property type="protein sequence ID" value="KAK9836097.1"/>
    <property type="molecule type" value="Genomic_DNA"/>
</dbReference>
<proteinExistence type="inferred from homology"/>
<dbReference type="InterPro" id="IPR017853">
    <property type="entry name" value="GH"/>
</dbReference>
<keyword evidence="3" id="KW-0326">Glycosidase</keyword>
<dbReference type="Proteomes" id="UP001445335">
    <property type="component" value="Unassembled WGS sequence"/>
</dbReference>
<organism evidence="7 8">
    <name type="scientific">Elliptochloris bilobata</name>
    <dbReference type="NCBI Taxonomy" id="381761"/>
    <lineage>
        <taxon>Eukaryota</taxon>
        <taxon>Viridiplantae</taxon>
        <taxon>Chlorophyta</taxon>
        <taxon>core chlorophytes</taxon>
        <taxon>Trebouxiophyceae</taxon>
        <taxon>Trebouxiophyceae incertae sedis</taxon>
        <taxon>Elliptochloris clade</taxon>
        <taxon>Elliptochloris</taxon>
    </lineage>
</organism>
<dbReference type="Pfam" id="PF00703">
    <property type="entry name" value="Glyco_hydro_2"/>
    <property type="match status" value="1"/>
</dbReference>
<feature type="domain" description="Glycosyl hydrolases family 2 sugar binding" evidence="6">
    <location>
        <begin position="84"/>
        <end position="158"/>
    </location>
</feature>
<keyword evidence="8" id="KW-1185">Reference proteome</keyword>
<dbReference type="GO" id="GO:0005975">
    <property type="term" value="P:carbohydrate metabolic process"/>
    <property type="evidence" value="ECO:0007669"/>
    <property type="project" value="InterPro"/>
</dbReference>
<dbReference type="InterPro" id="IPR013783">
    <property type="entry name" value="Ig-like_fold"/>
</dbReference>
<dbReference type="SUPFAM" id="SSF49785">
    <property type="entry name" value="Galactose-binding domain-like"/>
    <property type="match status" value="1"/>
</dbReference>
<dbReference type="Gene3D" id="2.60.40.10">
    <property type="entry name" value="Immunoglobulins"/>
    <property type="match status" value="1"/>
</dbReference>
<evidence type="ECO:0000256" key="3">
    <source>
        <dbReference type="ARBA" id="ARBA00023295"/>
    </source>
</evidence>
<accession>A0AAW1RQM7</accession>
<dbReference type="InterPro" id="IPR006103">
    <property type="entry name" value="Glyco_hydro_2_cat"/>
</dbReference>
<dbReference type="SUPFAM" id="SSF51445">
    <property type="entry name" value="(Trans)glycosidases"/>
    <property type="match status" value="1"/>
</dbReference>
<evidence type="ECO:0000259" key="4">
    <source>
        <dbReference type="Pfam" id="PF00703"/>
    </source>
</evidence>
<dbReference type="Gene3D" id="3.20.20.80">
    <property type="entry name" value="Glycosidases"/>
    <property type="match status" value="1"/>
</dbReference>
<dbReference type="InterPro" id="IPR006104">
    <property type="entry name" value="Glyco_hydro_2_N"/>
</dbReference>
<dbReference type="Pfam" id="PF02836">
    <property type="entry name" value="Glyco_hydro_2_C"/>
    <property type="match status" value="1"/>
</dbReference>
<dbReference type="PANTHER" id="PTHR42732">
    <property type="entry name" value="BETA-GALACTOSIDASE"/>
    <property type="match status" value="1"/>
</dbReference>
<dbReference type="InterPro" id="IPR036156">
    <property type="entry name" value="Beta-gal/glucu_dom_sf"/>
</dbReference>
<comment type="similarity">
    <text evidence="1">Belongs to the glycosyl hydrolase 2 family.</text>
</comment>
<evidence type="ECO:0000313" key="7">
    <source>
        <dbReference type="EMBL" id="KAK9836097.1"/>
    </source>
</evidence>
<dbReference type="SUPFAM" id="SSF49303">
    <property type="entry name" value="beta-Galactosidase/glucuronidase domain"/>
    <property type="match status" value="1"/>
</dbReference>
<dbReference type="Pfam" id="PF02837">
    <property type="entry name" value="Glyco_hydro_2_N"/>
    <property type="match status" value="1"/>
</dbReference>
<dbReference type="Gene3D" id="2.60.120.260">
    <property type="entry name" value="Galactose-binding domain-like"/>
    <property type="match status" value="1"/>
</dbReference>
<keyword evidence="2" id="KW-0378">Hydrolase</keyword>
<evidence type="ECO:0000259" key="5">
    <source>
        <dbReference type="Pfam" id="PF02836"/>
    </source>
</evidence>
<dbReference type="InterPro" id="IPR006102">
    <property type="entry name" value="Ig-like_GH2"/>
</dbReference>
<protein>
    <recommendedName>
        <fullName evidence="9">Glycoside hydrolase family 2</fullName>
    </recommendedName>
</protein>
<dbReference type="AlphaFoldDB" id="A0AAW1RQM7"/>
<reference evidence="7 8" key="1">
    <citation type="journal article" date="2024" name="Nat. Commun.">
        <title>Phylogenomics reveals the evolutionary origins of lichenization in chlorophyte algae.</title>
        <authorList>
            <person name="Puginier C."/>
            <person name="Libourel C."/>
            <person name="Otte J."/>
            <person name="Skaloud P."/>
            <person name="Haon M."/>
            <person name="Grisel S."/>
            <person name="Petersen M."/>
            <person name="Berrin J.G."/>
            <person name="Delaux P.M."/>
            <person name="Dal Grande F."/>
            <person name="Keller J."/>
        </authorList>
    </citation>
    <scope>NUCLEOTIDE SEQUENCE [LARGE SCALE GENOMIC DNA]</scope>
    <source>
        <strain evidence="7 8">SAG 245.80</strain>
    </source>
</reference>
<dbReference type="InterPro" id="IPR008979">
    <property type="entry name" value="Galactose-bd-like_sf"/>
</dbReference>
<evidence type="ECO:0008006" key="9">
    <source>
        <dbReference type="Google" id="ProtNLM"/>
    </source>
</evidence>
<comment type="caution">
    <text evidence="7">The sequence shown here is derived from an EMBL/GenBank/DDBJ whole genome shotgun (WGS) entry which is preliminary data.</text>
</comment>
<gene>
    <name evidence="7" type="ORF">WJX81_000830</name>
</gene>
<dbReference type="PANTHER" id="PTHR42732:SF2">
    <property type="entry name" value="BETA-MANNOSIDASE"/>
    <property type="match status" value="1"/>
</dbReference>
<evidence type="ECO:0000256" key="2">
    <source>
        <dbReference type="ARBA" id="ARBA00022801"/>
    </source>
</evidence>
<evidence type="ECO:0000256" key="1">
    <source>
        <dbReference type="ARBA" id="ARBA00007401"/>
    </source>
</evidence>
<evidence type="ECO:0000313" key="8">
    <source>
        <dbReference type="Proteomes" id="UP001445335"/>
    </source>
</evidence>
<dbReference type="GO" id="GO:0004553">
    <property type="term" value="F:hydrolase activity, hydrolyzing O-glycosyl compounds"/>
    <property type="evidence" value="ECO:0007669"/>
    <property type="project" value="InterPro"/>
</dbReference>
<sequence>MAHSSVSAQRTPRIIGAALLVQLFTPWHSIINASSPHSDYYPRPQMVRDDILYLNGPWQWQAAPGDEEHPSPPFNATLSGTILVPFPVEANLSGVGRHEPRMWYRRELALPAAWPVGQRVLLHFDAVDQEASVWFNGVPLGSHAGGYTRFSFDTTHALATRGAGPHELLVLATDHTEFHTPERNHPLGKQRMQHTHAGITYTSSSGIWRTVWMEPVPATHLTHLRLVPNIDTSTLSITAFASAAAAGARVSATAFDNSGNAVASGAGAINEPFELRIPHAQLWSPDSPYLYDLTAPAAAPGDVVRSYFGMRKVSVGRDAAGSVRLRLNNRPVFMLGMLDQGFWPDGLYTPPTQDAWVADIQMAKSLGYNTLRKHVKVEPEQFYFLADRLGMLVWQDMPSMCGMWEMPGATGEWYFDGCWVTTMNVTTAHQRQFEAELVAMVRQLSNHPSIVQWVVFNEGWGQYAPRGPVDLVLAQDASRLVSSASGWVDDPSGSIRDAHIYAPRLDNSTGLFNSWATGGRASVVGEFGGYGLNVTGHMLLPNESHSYHTYATPAELVASYLAYLQDVKARMQEPAYAINGAIYTEVSDVESEVNGWATYDRQLKIDDAAVRSIAAAHADLIAAVT</sequence>
<name>A0AAW1RQM7_9CHLO</name>
<evidence type="ECO:0000259" key="6">
    <source>
        <dbReference type="Pfam" id="PF02837"/>
    </source>
</evidence>
<feature type="domain" description="Glycoside hydrolase family 2 catalytic" evidence="5">
    <location>
        <begin position="353"/>
        <end position="606"/>
    </location>
</feature>
<feature type="domain" description="Glycoside hydrolase family 2 immunoglobulin-like beta-sandwich" evidence="4">
    <location>
        <begin position="219"/>
        <end position="311"/>
    </location>
</feature>